<proteinExistence type="predicted"/>
<name>A0A916LA60_MYCTX</name>
<reference evidence="2" key="1">
    <citation type="submission" date="2015-03" db="EMBL/GenBank/DDBJ databases">
        <authorList>
            <consortium name="Pathogen Informatics"/>
        </authorList>
    </citation>
    <scope>NUCLEOTIDE SEQUENCE [LARGE SCALE GENOMIC DNA]</scope>
    <source>
        <strain evidence="2">N09902308</strain>
    </source>
</reference>
<accession>A0A916LA60</accession>
<organism evidence="1 2">
    <name type="scientific">Mycobacterium tuberculosis</name>
    <dbReference type="NCBI Taxonomy" id="1773"/>
    <lineage>
        <taxon>Bacteria</taxon>
        <taxon>Bacillati</taxon>
        <taxon>Actinomycetota</taxon>
        <taxon>Actinomycetes</taxon>
        <taxon>Mycobacteriales</taxon>
        <taxon>Mycobacteriaceae</taxon>
        <taxon>Mycobacterium</taxon>
        <taxon>Mycobacterium tuberculosis complex</taxon>
    </lineage>
</organism>
<evidence type="ECO:0000313" key="1">
    <source>
        <dbReference type="EMBL" id="COX70211.1"/>
    </source>
</evidence>
<comment type="caution">
    <text evidence="1">The sequence shown here is derived from an EMBL/GenBank/DDBJ whole genome shotgun (WGS) entry which is preliminary data.</text>
</comment>
<dbReference type="Proteomes" id="UP000039021">
    <property type="component" value="Unassembled WGS sequence"/>
</dbReference>
<gene>
    <name evidence="1" type="ORF">ERS007739_01624</name>
</gene>
<dbReference type="AlphaFoldDB" id="A0A916LA60"/>
<evidence type="ECO:0000313" key="2">
    <source>
        <dbReference type="Proteomes" id="UP000039021"/>
    </source>
</evidence>
<protein>
    <submittedName>
        <fullName evidence="1">Uncharacterized protein</fullName>
    </submittedName>
</protein>
<sequence>MAATNSGNAATHPWPFLIVIARSKCRRAVSKSPIVSTILDIAAAVTAVATCVCHSVPQIPLATFYRPIDIVTGSRLT</sequence>
<dbReference type="EMBL" id="CSBK01000647">
    <property type="protein sequence ID" value="COX70211.1"/>
    <property type="molecule type" value="Genomic_DNA"/>
</dbReference>